<feature type="transmembrane region" description="Helical" evidence="2">
    <location>
        <begin position="52"/>
        <end position="73"/>
    </location>
</feature>
<evidence type="ECO:0000313" key="4">
    <source>
        <dbReference type="Proteomes" id="UP000001059"/>
    </source>
</evidence>
<evidence type="ECO:0000256" key="2">
    <source>
        <dbReference type="SAM" id="Phobius"/>
    </source>
</evidence>
<protein>
    <submittedName>
        <fullName evidence="3">Uncharacterized protein</fullName>
    </submittedName>
</protein>
<dbReference type="EMBL" id="CP001994">
    <property type="protein sequence ID" value="ADE37293.1"/>
    <property type="molecule type" value="Genomic_DNA"/>
</dbReference>
<keyword evidence="2" id="KW-0472">Membrane</keyword>
<keyword evidence="2" id="KW-1133">Transmembrane helix</keyword>
<dbReference type="KEGG" id="mmh:Mmah_1798"/>
<name>D5E805_METMS</name>
<dbReference type="HOGENOM" id="CLU_183483_0_0_2"/>
<proteinExistence type="predicted"/>
<keyword evidence="4" id="KW-1185">Reference proteome</keyword>
<dbReference type="Proteomes" id="UP000001059">
    <property type="component" value="Chromosome"/>
</dbReference>
<reference evidence="3 4" key="1">
    <citation type="submission" date="2010-03" db="EMBL/GenBank/DDBJ databases">
        <title>The complete genome of Methanohalophilus mahii DSM 5219.</title>
        <authorList>
            <consortium name="US DOE Joint Genome Institute (JGI-PGF)"/>
            <person name="Lucas S."/>
            <person name="Copeland A."/>
            <person name="Lapidus A."/>
            <person name="Glavina del Rio T."/>
            <person name="Dalin E."/>
            <person name="Tice H."/>
            <person name="Bruce D."/>
            <person name="Goodwin L."/>
            <person name="Pitluck S."/>
            <person name="Kyrpides N."/>
            <person name="Mavromatis K."/>
            <person name="Ivanova N."/>
            <person name="Lykidis A."/>
            <person name="Saunders E."/>
            <person name="Brettin T."/>
            <person name="Detter J.C."/>
            <person name="Han C."/>
            <person name="Land M."/>
            <person name="Hauser L."/>
            <person name="Markowitz V."/>
            <person name="Cheng J.-F."/>
            <person name="Hugenholtz P."/>
            <person name="Woyke T."/>
            <person name="Wu D."/>
            <person name="Spring S."/>
            <person name="Schneider S."/>
            <person name="Schroeder M."/>
            <person name="Klenk H.-P."/>
            <person name="Eisen J.A."/>
        </authorList>
    </citation>
    <scope>NUCLEOTIDE SEQUENCE [LARGE SCALE GENOMIC DNA]</scope>
    <source>
        <strain evidence="4">ATCC 35705 / DSM 5219 / SLP</strain>
    </source>
</reference>
<evidence type="ECO:0000313" key="3">
    <source>
        <dbReference type="EMBL" id="ADE37293.1"/>
    </source>
</evidence>
<evidence type="ECO:0000256" key="1">
    <source>
        <dbReference type="SAM" id="MobiDB-lite"/>
    </source>
</evidence>
<organism evidence="3 4">
    <name type="scientific">Methanohalophilus mahii (strain ATCC 35705 / DSM 5219 / SLP)</name>
    <dbReference type="NCBI Taxonomy" id="547558"/>
    <lineage>
        <taxon>Archaea</taxon>
        <taxon>Methanobacteriati</taxon>
        <taxon>Methanobacteriota</taxon>
        <taxon>Stenosarchaea group</taxon>
        <taxon>Methanomicrobia</taxon>
        <taxon>Methanosarcinales</taxon>
        <taxon>Methanosarcinaceae</taxon>
        <taxon>Methanohalophilus</taxon>
    </lineage>
</organism>
<accession>D5E805</accession>
<sequence length="76" mass="8480">MSDNMKKLPVIQRPDPEEKEKVSTCGGCDSKGNCNHWGIRPGSEKEEVYRNVLIYLTMGIVIIITALLIKALISSF</sequence>
<feature type="region of interest" description="Disordered" evidence="1">
    <location>
        <begin position="1"/>
        <end position="25"/>
    </location>
</feature>
<keyword evidence="2" id="KW-0812">Transmembrane</keyword>
<dbReference type="AlphaFoldDB" id="D5E805"/>
<gene>
    <name evidence="3" type="ordered locus">Mmah_1798</name>
</gene>